<dbReference type="FunFam" id="3.30.160.60:FF:000688">
    <property type="entry name" value="zinc finger protein 197 isoform X1"/>
    <property type="match status" value="1"/>
</dbReference>
<evidence type="ECO:0000313" key="17">
    <source>
        <dbReference type="RefSeq" id="XP_031573294.1"/>
    </source>
</evidence>
<accession>A0A6P8J1D3</accession>
<evidence type="ECO:0000256" key="14">
    <source>
        <dbReference type="SAM" id="MobiDB-lite"/>
    </source>
</evidence>
<evidence type="ECO:0000256" key="10">
    <source>
        <dbReference type="ARBA" id="ARBA00023125"/>
    </source>
</evidence>
<evidence type="ECO:0000313" key="16">
    <source>
        <dbReference type="Proteomes" id="UP000515163"/>
    </source>
</evidence>
<dbReference type="InterPro" id="IPR036236">
    <property type="entry name" value="Znf_C2H2_sf"/>
</dbReference>
<feature type="domain" description="C2H2-type" evidence="15">
    <location>
        <begin position="96"/>
        <end position="123"/>
    </location>
</feature>
<dbReference type="SUPFAM" id="SSF57667">
    <property type="entry name" value="beta-beta-alpha zinc fingers"/>
    <property type="match status" value="3"/>
</dbReference>
<evidence type="ECO:0000256" key="5">
    <source>
        <dbReference type="ARBA" id="ARBA00022737"/>
    </source>
</evidence>
<keyword evidence="9" id="KW-0805">Transcription regulation</keyword>
<dbReference type="RefSeq" id="XP_031573294.1">
    <property type="nucleotide sequence ID" value="XM_031717434.1"/>
</dbReference>
<dbReference type="OrthoDB" id="5983950at2759"/>
<dbReference type="PANTHER" id="PTHR24388">
    <property type="entry name" value="ZINC FINGER PROTEIN"/>
    <property type="match status" value="1"/>
</dbReference>
<evidence type="ECO:0000256" key="7">
    <source>
        <dbReference type="ARBA" id="ARBA00022833"/>
    </source>
</evidence>
<dbReference type="InterPro" id="IPR013087">
    <property type="entry name" value="Znf_C2H2_type"/>
</dbReference>
<evidence type="ECO:0000256" key="3">
    <source>
        <dbReference type="ARBA" id="ARBA00022499"/>
    </source>
</evidence>
<dbReference type="FunFam" id="3.30.160.60:FF:000029">
    <property type="entry name" value="GLI family zinc finger 4"/>
    <property type="match status" value="1"/>
</dbReference>
<keyword evidence="12" id="KW-0539">Nucleus</keyword>
<protein>
    <submittedName>
        <fullName evidence="17">Zinc finger protein 177-like</fullName>
    </submittedName>
</protein>
<dbReference type="GO" id="GO:0000978">
    <property type="term" value="F:RNA polymerase II cis-regulatory region sequence-specific DNA binding"/>
    <property type="evidence" value="ECO:0007669"/>
    <property type="project" value="TreeGrafter"/>
</dbReference>
<dbReference type="Proteomes" id="UP000515163">
    <property type="component" value="Unplaced"/>
</dbReference>
<evidence type="ECO:0000256" key="2">
    <source>
        <dbReference type="ARBA" id="ARBA00006991"/>
    </source>
</evidence>
<comment type="subcellular location">
    <subcellularLocation>
        <location evidence="1">Nucleus</location>
    </subcellularLocation>
</comment>
<keyword evidence="6 13" id="KW-0863">Zinc-finger</keyword>
<proteinExistence type="inferred from homology"/>
<dbReference type="AlphaFoldDB" id="A0A6P8J1D3"/>
<name>A0A6P8J1D3_ACTTE</name>
<keyword evidence="4" id="KW-0479">Metal-binding</keyword>
<evidence type="ECO:0000256" key="11">
    <source>
        <dbReference type="ARBA" id="ARBA00023163"/>
    </source>
</evidence>
<dbReference type="Pfam" id="PF00096">
    <property type="entry name" value="zf-C2H2"/>
    <property type="match status" value="4"/>
</dbReference>
<feature type="region of interest" description="Disordered" evidence="14">
    <location>
        <begin position="117"/>
        <end position="139"/>
    </location>
</feature>
<comment type="similarity">
    <text evidence="2">Belongs to the krueppel C2H2-type zinc-finger protein family.</text>
</comment>
<evidence type="ECO:0000256" key="6">
    <source>
        <dbReference type="ARBA" id="ARBA00022771"/>
    </source>
</evidence>
<dbReference type="GO" id="GO:0008270">
    <property type="term" value="F:zinc ion binding"/>
    <property type="evidence" value="ECO:0007669"/>
    <property type="project" value="UniProtKB-KW"/>
</dbReference>
<dbReference type="SMART" id="SM00355">
    <property type="entry name" value="ZnF_C2H2"/>
    <property type="match status" value="5"/>
</dbReference>
<dbReference type="FunFam" id="3.30.160.60:FF:000617">
    <property type="entry name" value="Zinc finger protein 777"/>
    <property type="match status" value="1"/>
</dbReference>
<keyword evidence="8" id="KW-0832">Ubl conjugation</keyword>
<dbReference type="PROSITE" id="PS00028">
    <property type="entry name" value="ZINC_FINGER_C2H2_1"/>
    <property type="match status" value="4"/>
</dbReference>
<reference evidence="17" key="1">
    <citation type="submission" date="2025-08" db="UniProtKB">
        <authorList>
            <consortium name="RefSeq"/>
        </authorList>
    </citation>
    <scope>IDENTIFICATION</scope>
    <source>
        <tissue evidence="17">Tentacle</tissue>
    </source>
</reference>
<feature type="domain" description="C2H2-type" evidence="15">
    <location>
        <begin position="12"/>
        <end position="39"/>
    </location>
</feature>
<dbReference type="PROSITE" id="PS50157">
    <property type="entry name" value="ZINC_FINGER_C2H2_2"/>
    <property type="match status" value="5"/>
</dbReference>
<evidence type="ECO:0000256" key="9">
    <source>
        <dbReference type="ARBA" id="ARBA00023015"/>
    </source>
</evidence>
<dbReference type="InterPro" id="IPR050527">
    <property type="entry name" value="Snail/Krueppel_Znf"/>
</dbReference>
<keyword evidence="16" id="KW-1185">Reference proteome</keyword>
<organism evidence="16 17">
    <name type="scientific">Actinia tenebrosa</name>
    <name type="common">Australian red waratah sea anemone</name>
    <dbReference type="NCBI Taxonomy" id="6105"/>
    <lineage>
        <taxon>Eukaryota</taxon>
        <taxon>Metazoa</taxon>
        <taxon>Cnidaria</taxon>
        <taxon>Anthozoa</taxon>
        <taxon>Hexacorallia</taxon>
        <taxon>Actiniaria</taxon>
        <taxon>Actiniidae</taxon>
        <taxon>Actinia</taxon>
    </lineage>
</organism>
<dbReference type="GO" id="GO:0000981">
    <property type="term" value="F:DNA-binding transcription factor activity, RNA polymerase II-specific"/>
    <property type="evidence" value="ECO:0007669"/>
    <property type="project" value="TreeGrafter"/>
</dbReference>
<evidence type="ECO:0000256" key="4">
    <source>
        <dbReference type="ARBA" id="ARBA00022723"/>
    </source>
</evidence>
<dbReference type="KEGG" id="aten:116307271"/>
<evidence type="ECO:0000256" key="13">
    <source>
        <dbReference type="PROSITE-ProRule" id="PRU00042"/>
    </source>
</evidence>
<keyword evidence="3" id="KW-1017">Isopeptide bond</keyword>
<dbReference type="GO" id="GO:0005634">
    <property type="term" value="C:nucleus"/>
    <property type="evidence" value="ECO:0007669"/>
    <property type="project" value="UniProtKB-SubCell"/>
</dbReference>
<feature type="domain" description="C2H2-type" evidence="15">
    <location>
        <begin position="68"/>
        <end position="95"/>
    </location>
</feature>
<gene>
    <name evidence="17" type="primary">LOC116307271</name>
</gene>
<dbReference type="PANTHER" id="PTHR24388:SF104">
    <property type="entry name" value="AT-RICH BINDING PROTEIN-RELATED"/>
    <property type="match status" value="1"/>
</dbReference>
<keyword evidence="5" id="KW-0677">Repeat</keyword>
<keyword evidence="10" id="KW-0238">DNA-binding</keyword>
<evidence type="ECO:0000256" key="12">
    <source>
        <dbReference type="ARBA" id="ARBA00023242"/>
    </source>
</evidence>
<evidence type="ECO:0000259" key="15">
    <source>
        <dbReference type="PROSITE" id="PS50157"/>
    </source>
</evidence>
<dbReference type="FunFam" id="3.30.160.60:FF:001498">
    <property type="entry name" value="Zinc finger protein 404"/>
    <property type="match status" value="1"/>
</dbReference>
<sequence>MGLRSHTGEKSYECSYCDIAFTTKAKLIIHLRTHTSEKPYKCSHCDKAFTRKDDLDGHLRKHTGEKPHECSYCVKAFTTKTILKIHLRTNTGEKPYECSYCAKAFITKTNLKVHLQRHTGEKPSGGSRGEGGSKGSTEPPLKPYECSYCGKAFITKTNLKVHLQRHTGEKPSGGSRGEGGNNQVKEAHKLYEDLIKEKIFNDDVCAASVLTKIKESVKQKANEIRERSRTAALWLQYMEMVDILRTFIKAERTANWELHLHAVSQMLPYLAASGHNHYLKSALLYLQSMSKLESENSEVYKRFVEGYGLVYPQIW</sequence>
<dbReference type="FunFam" id="3.30.160.60:FF:001119">
    <property type="entry name" value="zinc finger protein 408"/>
    <property type="match status" value="1"/>
</dbReference>
<dbReference type="Gene3D" id="3.30.160.60">
    <property type="entry name" value="Classic Zinc Finger"/>
    <property type="match status" value="5"/>
</dbReference>
<feature type="domain" description="C2H2-type" evidence="15">
    <location>
        <begin position="40"/>
        <end position="67"/>
    </location>
</feature>
<feature type="domain" description="C2H2-type" evidence="15">
    <location>
        <begin position="144"/>
        <end position="171"/>
    </location>
</feature>
<evidence type="ECO:0000256" key="1">
    <source>
        <dbReference type="ARBA" id="ARBA00004123"/>
    </source>
</evidence>
<keyword evidence="11" id="KW-0804">Transcription</keyword>
<evidence type="ECO:0000256" key="8">
    <source>
        <dbReference type="ARBA" id="ARBA00022843"/>
    </source>
</evidence>
<dbReference type="InParanoid" id="A0A6P8J1D3"/>
<keyword evidence="7" id="KW-0862">Zinc</keyword>
<dbReference type="GeneID" id="116307271"/>